<comment type="cofactor">
    <cofactor evidence="1">
        <name>[4Fe-4S] cluster</name>
        <dbReference type="ChEBI" id="CHEBI:49883"/>
    </cofactor>
</comment>
<accession>A0A370TFZ5</accession>
<proteinExistence type="inferred from homology"/>
<evidence type="ECO:0000256" key="4">
    <source>
        <dbReference type="ARBA" id="ARBA00022485"/>
    </source>
</evidence>
<dbReference type="GO" id="GO:0045145">
    <property type="term" value="F:single-stranded DNA 5'-3' DNA exonuclease activity"/>
    <property type="evidence" value="ECO:0007669"/>
    <property type="project" value="InterPro"/>
</dbReference>
<comment type="caution">
    <text evidence="7">The sequence shown here is derived from an EMBL/GenBank/DDBJ whole genome shotgun (WGS) entry which is preliminary data.</text>
</comment>
<dbReference type="GeneID" id="43601030"/>
<dbReference type="GO" id="GO:0036297">
    <property type="term" value="P:interstrand cross-link repair"/>
    <property type="evidence" value="ECO:0007669"/>
    <property type="project" value="TreeGrafter"/>
</dbReference>
<comment type="subunit">
    <text evidence="3">Monomer.</text>
</comment>
<dbReference type="PANTHER" id="PTHR14464">
    <property type="entry name" value="EXONUCLEASE V"/>
    <property type="match status" value="1"/>
</dbReference>
<keyword evidence="4" id="KW-0004">4Fe-4S</keyword>
<evidence type="ECO:0000313" key="7">
    <source>
        <dbReference type="EMBL" id="RDL33813.1"/>
    </source>
</evidence>
<comment type="similarity">
    <text evidence="2">Belongs to the EXO5 family.</text>
</comment>
<keyword evidence="8" id="KW-1185">Reference proteome</keyword>
<evidence type="ECO:0000256" key="6">
    <source>
        <dbReference type="ARBA" id="ARBA00022839"/>
    </source>
</evidence>
<keyword evidence="5" id="KW-0540">Nuclease</keyword>
<dbReference type="RefSeq" id="XP_031867095.1">
    <property type="nucleotide sequence ID" value="XM_032016804.1"/>
</dbReference>
<keyword evidence="4" id="KW-0479">Metal-binding</keyword>
<dbReference type="AlphaFoldDB" id="A0A370TFZ5"/>
<organism evidence="7 8">
    <name type="scientific">Venustampulla echinocandica</name>
    <dbReference type="NCBI Taxonomy" id="2656787"/>
    <lineage>
        <taxon>Eukaryota</taxon>
        <taxon>Fungi</taxon>
        <taxon>Dikarya</taxon>
        <taxon>Ascomycota</taxon>
        <taxon>Pezizomycotina</taxon>
        <taxon>Leotiomycetes</taxon>
        <taxon>Helotiales</taxon>
        <taxon>Pleuroascaceae</taxon>
        <taxon>Venustampulla</taxon>
    </lineage>
</organism>
<evidence type="ECO:0000313" key="8">
    <source>
        <dbReference type="Proteomes" id="UP000254866"/>
    </source>
</evidence>
<dbReference type="InterPro" id="IPR019190">
    <property type="entry name" value="EXOV"/>
</dbReference>
<evidence type="ECO:0000256" key="5">
    <source>
        <dbReference type="ARBA" id="ARBA00022722"/>
    </source>
</evidence>
<dbReference type="OrthoDB" id="354769at2759"/>
<dbReference type="Gene3D" id="3.90.320.10">
    <property type="match status" value="1"/>
</dbReference>
<protein>
    <recommendedName>
        <fullName evidence="9">Exonuclease V</fullName>
    </recommendedName>
</protein>
<dbReference type="InterPro" id="IPR011604">
    <property type="entry name" value="PDDEXK-like_dom_sf"/>
</dbReference>
<evidence type="ECO:0000256" key="1">
    <source>
        <dbReference type="ARBA" id="ARBA00001966"/>
    </source>
</evidence>
<keyword evidence="6" id="KW-0378">Hydrolase</keyword>
<evidence type="ECO:0000256" key="2">
    <source>
        <dbReference type="ARBA" id="ARBA00009797"/>
    </source>
</evidence>
<dbReference type="PANTHER" id="PTHR14464:SF4">
    <property type="entry name" value="EXONUCLEASE V"/>
    <property type="match status" value="1"/>
</dbReference>
<dbReference type="Proteomes" id="UP000254866">
    <property type="component" value="Unassembled WGS sequence"/>
</dbReference>
<dbReference type="EMBL" id="NPIC01000008">
    <property type="protein sequence ID" value="RDL33813.1"/>
    <property type="molecule type" value="Genomic_DNA"/>
</dbReference>
<keyword evidence="4" id="KW-0408">Iron</keyword>
<evidence type="ECO:0000256" key="3">
    <source>
        <dbReference type="ARBA" id="ARBA00011245"/>
    </source>
</evidence>
<keyword evidence="6" id="KW-0269">Exonuclease</keyword>
<gene>
    <name evidence="7" type="ORF">BP5553_08181</name>
</gene>
<name>A0A370TFZ5_9HELO</name>
<dbReference type="Pfam" id="PF09810">
    <property type="entry name" value="Exo5"/>
    <property type="match status" value="1"/>
</dbReference>
<keyword evidence="4" id="KW-0411">Iron-sulfur</keyword>
<evidence type="ECO:0008006" key="9">
    <source>
        <dbReference type="Google" id="ProtNLM"/>
    </source>
</evidence>
<reference evidence="7 8" key="1">
    <citation type="journal article" date="2018" name="IMA Fungus">
        <title>IMA Genome-F 9: Draft genome sequence of Annulohypoxylon stygium, Aspergillus mulundensis, Berkeleyomyces basicola (syn. Thielaviopsis basicola), Ceratocystis smalleyi, two Cercospora beticola strains, Coleophoma cylindrospora, Fusarium fracticaudum, Phialophora cf. hyalina, and Morchella septimelata.</title>
        <authorList>
            <person name="Wingfield B.D."/>
            <person name="Bills G.F."/>
            <person name="Dong Y."/>
            <person name="Huang W."/>
            <person name="Nel W.J."/>
            <person name="Swalarsk-Parry B.S."/>
            <person name="Vaghefi N."/>
            <person name="Wilken P.M."/>
            <person name="An Z."/>
            <person name="de Beer Z.W."/>
            <person name="De Vos L."/>
            <person name="Chen L."/>
            <person name="Duong T.A."/>
            <person name="Gao Y."/>
            <person name="Hammerbacher A."/>
            <person name="Kikkert J.R."/>
            <person name="Li Y."/>
            <person name="Li H."/>
            <person name="Li K."/>
            <person name="Li Q."/>
            <person name="Liu X."/>
            <person name="Ma X."/>
            <person name="Naidoo K."/>
            <person name="Pethybridge S.J."/>
            <person name="Sun J."/>
            <person name="Steenkamp E.T."/>
            <person name="van der Nest M.A."/>
            <person name="van Wyk S."/>
            <person name="Wingfield M.J."/>
            <person name="Xiong C."/>
            <person name="Yue Q."/>
            <person name="Zhang X."/>
        </authorList>
    </citation>
    <scope>NUCLEOTIDE SEQUENCE [LARGE SCALE GENOMIC DNA]</scope>
    <source>
        <strain evidence="7 8">BP 5553</strain>
    </source>
</reference>
<dbReference type="GO" id="GO:0051539">
    <property type="term" value="F:4 iron, 4 sulfur cluster binding"/>
    <property type="evidence" value="ECO:0007669"/>
    <property type="project" value="UniProtKB-KW"/>
</dbReference>
<sequence>MDIHAIDINTITTPDGGESDYGSDFSPEVEQIVAQLLSAHDNDTTDDNPILRGVEQHEALQSLHVPRILGRGERSPLFQAVKAAEEVAEHVRHSVGQPTNLANKYSEILPDPAPKIPQELAANQIPDTRSPMERFRTQPKKALSVTDLISPAWCELQYWYTLTIHGKTRPTPAMKQGSAVHKKLEDQVHTTVKVEITTIEDAWGLRIWNIIQGLKTLRETGLTRELEIWGTIDGHVVCGIIDELSYISPDTELEDSLESSLSKDEPPPDQATISEFFKATGGSTLSEATRSKRRAQTKKVYLCDVKTRSVRNLPSGAAFRPTRMQLMLYHHLLSALATGTVDLSIFATRYNFDPLSVFSDSFIAQVGSLNDDVFYDAQSNLPSSQESDQNWSQDSMSILLAHNTLAALWTLMIQEFQITFPNGADSIGKVLQAEYRSRDEGEIIGSKTFAMDEGELKKYIDHEMEWWKGEREAEGVVIEEAYKCRTCEFAENCTWRLEKIEETTKKVRSRRKAAAT</sequence>
<dbReference type="GO" id="GO:0005739">
    <property type="term" value="C:mitochondrion"/>
    <property type="evidence" value="ECO:0007669"/>
    <property type="project" value="TreeGrafter"/>
</dbReference>
<dbReference type="GO" id="GO:0005634">
    <property type="term" value="C:nucleus"/>
    <property type="evidence" value="ECO:0007669"/>
    <property type="project" value="TreeGrafter"/>
</dbReference>